<name>A0ABR4E2F5_9PEZI</name>
<reference evidence="2 3" key="1">
    <citation type="submission" date="2024-03" db="EMBL/GenBank/DDBJ databases">
        <title>A high-quality draft genome sequence of Diaporthe vaccinii, a causative agent of upright dieback and viscid rot disease in cranberry plants.</title>
        <authorList>
            <person name="Sarrasin M."/>
            <person name="Lang B.F."/>
            <person name="Burger G."/>
        </authorList>
    </citation>
    <scope>NUCLEOTIDE SEQUENCE [LARGE SCALE GENOMIC DNA]</scope>
    <source>
        <strain evidence="2 3">IS7</strain>
    </source>
</reference>
<dbReference type="EMBL" id="JBAWTH010000110">
    <property type="protein sequence ID" value="KAL2276607.1"/>
    <property type="molecule type" value="Genomic_DNA"/>
</dbReference>
<keyword evidence="3" id="KW-1185">Reference proteome</keyword>
<sequence length="130" mass="14866">MPVDDDSDDPDVKSGDDTGLLYGTLFLDRNASCKFEPFFPPDNATFKPVKVESCDGKYKLSLDFLGNGYLKLRGSRDMVFMGRDESPAIRPPDAPAPEVFEFVGIWRDPKKEKAERKKMERQRKELESQR</sequence>
<organism evidence="2 3">
    <name type="scientific">Diaporthe vaccinii</name>
    <dbReference type="NCBI Taxonomy" id="105482"/>
    <lineage>
        <taxon>Eukaryota</taxon>
        <taxon>Fungi</taxon>
        <taxon>Dikarya</taxon>
        <taxon>Ascomycota</taxon>
        <taxon>Pezizomycotina</taxon>
        <taxon>Sordariomycetes</taxon>
        <taxon>Sordariomycetidae</taxon>
        <taxon>Diaporthales</taxon>
        <taxon>Diaporthaceae</taxon>
        <taxon>Diaporthe</taxon>
        <taxon>Diaporthe eres species complex</taxon>
    </lineage>
</organism>
<evidence type="ECO:0000313" key="2">
    <source>
        <dbReference type="EMBL" id="KAL2276607.1"/>
    </source>
</evidence>
<evidence type="ECO:0000256" key="1">
    <source>
        <dbReference type="SAM" id="MobiDB-lite"/>
    </source>
</evidence>
<gene>
    <name evidence="2" type="ORF">FJTKL_00779</name>
</gene>
<comment type="caution">
    <text evidence="2">The sequence shown here is derived from an EMBL/GenBank/DDBJ whole genome shotgun (WGS) entry which is preliminary data.</text>
</comment>
<dbReference type="Proteomes" id="UP001600888">
    <property type="component" value="Unassembled WGS sequence"/>
</dbReference>
<evidence type="ECO:0000313" key="3">
    <source>
        <dbReference type="Proteomes" id="UP001600888"/>
    </source>
</evidence>
<feature type="region of interest" description="Disordered" evidence="1">
    <location>
        <begin position="111"/>
        <end position="130"/>
    </location>
</feature>
<accession>A0ABR4E2F5</accession>
<proteinExistence type="predicted"/>
<protein>
    <submittedName>
        <fullName evidence="2">Uncharacterized protein</fullName>
    </submittedName>
</protein>